<dbReference type="Proteomes" id="UP000683360">
    <property type="component" value="Unassembled WGS sequence"/>
</dbReference>
<reference evidence="1" key="1">
    <citation type="submission" date="2021-03" db="EMBL/GenBank/DDBJ databases">
        <authorList>
            <person name="Bekaert M."/>
        </authorList>
    </citation>
    <scope>NUCLEOTIDE SEQUENCE</scope>
</reference>
<dbReference type="OrthoDB" id="10492001at2759"/>
<evidence type="ECO:0000313" key="1">
    <source>
        <dbReference type="EMBL" id="CAG2200469.1"/>
    </source>
</evidence>
<keyword evidence="2" id="KW-1185">Reference proteome</keyword>
<evidence type="ECO:0000313" key="2">
    <source>
        <dbReference type="Proteomes" id="UP000683360"/>
    </source>
</evidence>
<proteinExistence type="predicted"/>
<sequence>MAEKELMTDMQKMAGMSTEEYESLNFYKYLCSKIGSEEVVKIRRLTTTMIDMGQTDIFKNITSGSKGEGLYFKSSDFDLMGIDPFFKKYTDEKFYTVLTTTEDTLNHFQKQELNLMKKEKLYTIYKTLTIFPLQFYDKSSIIPQELRVDVDVTNNHATYHPIGFAYFLSFLCYYHGQDITSCRHFLQLLKSTVTYPSLQADIIFTCSPLFCGIAHQLLGETNFARQMFQLCAMFDPYNLTSAASRLQGLHTVDKITPKKVSVGCEASVQGGFTGVYYIESPEGLLRRGENAGVPSGQTVCTT</sequence>
<protein>
    <submittedName>
        <fullName evidence="1">Uncharacterized protein</fullName>
    </submittedName>
</protein>
<dbReference type="EMBL" id="CAJPWZ010000750">
    <property type="protein sequence ID" value="CAG2200469.1"/>
    <property type="molecule type" value="Genomic_DNA"/>
</dbReference>
<accession>A0A8S3QVJ9</accession>
<name>A0A8S3QVJ9_MYTED</name>
<comment type="caution">
    <text evidence="1">The sequence shown here is derived from an EMBL/GenBank/DDBJ whole genome shotgun (WGS) entry which is preliminary data.</text>
</comment>
<dbReference type="AlphaFoldDB" id="A0A8S3QVJ9"/>
<organism evidence="1 2">
    <name type="scientific">Mytilus edulis</name>
    <name type="common">Blue mussel</name>
    <dbReference type="NCBI Taxonomy" id="6550"/>
    <lineage>
        <taxon>Eukaryota</taxon>
        <taxon>Metazoa</taxon>
        <taxon>Spiralia</taxon>
        <taxon>Lophotrochozoa</taxon>
        <taxon>Mollusca</taxon>
        <taxon>Bivalvia</taxon>
        <taxon>Autobranchia</taxon>
        <taxon>Pteriomorphia</taxon>
        <taxon>Mytilida</taxon>
        <taxon>Mytiloidea</taxon>
        <taxon>Mytilidae</taxon>
        <taxon>Mytilinae</taxon>
        <taxon>Mytilus</taxon>
    </lineage>
</organism>
<gene>
    <name evidence="1" type="ORF">MEDL_15124</name>
</gene>